<comment type="caution">
    <text evidence="2">The sequence shown here is derived from an EMBL/GenBank/DDBJ whole genome shotgun (WGS) entry which is preliminary data.</text>
</comment>
<keyword evidence="1" id="KW-0812">Transmembrane</keyword>
<keyword evidence="3" id="KW-1185">Reference proteome</keyword>
<dbReference type="InterPro" id="IPR011043">
    <property type="entry name" value="Gal_Oxase/kelch_b-propeller"/>
</dbReference>
<evidence type="ECO:0000256" key="1">
    <source>
        <dbReference type="SAM" id="Phobius"/>
    </source>
</evidence>
<accession>A0A8T0TAU6</accession>
<dbReference type="EMBL" id="CM029044">
    <property type="protein sequence ID" value="KAG2606373.1"/>
    <property type="molecule type" value="Genomic_DNA"/>
</dbReference>
<reference evidence="2" key="1">
    <citation type="submission" date="2020-05" db="EMBL/GenBank/DDBJ databases">
        <title>WGS assembly of Panicum virgatum.</title>
        <authorList>
            <person name="Lovell J.T."/>
            <person name="Jenkins J."/>
            <person name="Shu S."/>
            <person name="Juenger T.E."/>
            <person name="Schmutz J."/>
        </authorList>
    </citation>
    <scope>NUCLEOTIDE SEQUENCE</scope>
    <source>
        <strain evidence="2">AP13</strain>
    </source>
</reference>
<dbReference type="Proteomes" id="UP000823388">
    <property type="component" value="Chromosome 4N"/>
</dbReference>
<proteinExistence type="predicted"/>
<evidence type="ECO:0000313" key="3">
    <source>
        <dbReference type="Proteomes" id="UP000823388"/>
    </source>
</evidence>
<dbReference type="AlphaFoldDB" id="A0A8T0TAU6"/>
<name>A0A8T0TAU6_PANVG</name>
<dbReference type="InterPro" id="IPR036047">
    <property type="entry name" value="F-box-like_dom_sf"/>
</dbReference>
<feature type="transmembrane region" description="Helical" evidence="1">
    <location>
        <begin position="372"/>
        <end position="393"/>
    </location>
</feature>
<dbReference type="PANTHER" id="PTHR32133:SF359">
    <property type="entry name" value="F-BOX DOMAIN-CONTAINING PROTEIN"/>
    <property type="match status" value="1"/>
</dbReference>
<organism evidence="2 3">
    <name type="scientific">Panicum virgatum</name>
    <name type="common">Blackwell switchgrass</name>
    <dbReference type="NCBI Taxonomy" id="38727"/>
    <lineage>
        <taxon>Eukaryota</taxon>
        <taxon>Viridiplantae</taxon>
        <taxon>Streptophyta</taxon>
        <taxon>Embryophyta</taxon>
        <taxon>Tracheophyta</taxon>
        <taxon>Spermatophyta</taxon>
        <taxon>Magnoliopsida</taxon>
        <taxon>Liliopsida</taxon>
        <taxon>Poales</taxon>
        <taxon>Poaceae</taxon>
        <taxon>PACMAD clade</taxon>
        <taxon>Panicoideae</taxon>
        <taxon>Panicodae</taxon>
        <taxon>Paniceae</taxon>
        <taxon>Panicinae</taxon>
        <taxon>Panicum</taxon>
        <taxon>Panicum sect. Hiantes</taxon>
    </lineage>
</organism>
<evidence type="ECO:0008006" key="4">
    <source>
        <dbReference type="Google" id="ProtNLM"/>
    </source>
</evidence>
<keyword evidence="1" id="KW-0472">Membrane</keyword>
<sequence length="423" mass="46011">MEAPGEKAAQGPVLTEAVTGEVLFRLPPDQPACLFRAAAVCQAWRAFLTSPDNVRTYRGFHTAPPVLGFLQNTGRSDEPFPRFVTTAAPSPPLHHHPEFDCEFWLALDCRHGRVLFHTNFPLGLIVWSPVTGDYQVLPEEPIQLDPPDPPYSDFAGAVLCAVDGCDHLDCPPQGPFRVVFAATSYENVDVVSTWAILYSSETGAWTEPSTVHPGAVMNSPGVTSIMGPSLLAGDALYFTLDLLNNRTVLRYDLGGGALTVMDPPPLVRRDTFLVTGEGGGLGVAAVEGYSLRLWSWEAAAGWALRRVIDLEMSIPFTIGAPITQLKVIGFAEMSGTIFVSANGIISSVQLRSGRVSKFSRTPNSYTIFPFEIFYTLGTSLTCFSALLIMFSICDRPFLVLVVENKLVLFILAARGNLIRLVIC</sequence>
<dbReference type="SUPFAM" id="SSF50965">
    <property type="entry name" value="Galactose oxidase, central domain"/>
    <property type="match status" value="1"/>
</dbReference>
<keyword evidence="1" id="KW-1133">Transmembrane helix</keyword>
<dbReference type="SUPFAM" id="SSF81383">
    <property type="entry name" value="F-box domain"/>
    <property type="match status" value="1"/>
</dbReference>
<feature type="transmembrane region" description="Helical" evidence="1">
    <location>
        <begin position="405"/>
        <end position="422"/>
    </location>
</feature>
<gene>
    <name evidence="2" type="ORF">PVAP13_4NG228511</name>
</gene>
<evidence type="ECO:0000313" key="2">
    <source>
        <dbReference type="EMBL" id="KAG2606373.1"/>
    </source>
</evidence>
<dbReference type="PANTHER" id="PTHR32133">
    <property type="entry name" value="OS07G0120400 PROTEIN"/>
    <property type="match status" value="1"/>
</dbReference>
<protein>
    <recommendedName>
        <fullName evidence="4">F-box domain-containing protein</fullName>
    </recommendedName>
</protein>